<accession>Q3V316</accession>
<reference evidence="1" key="4">
    <citation type="journal article" date="2001" name="Nature">
        <title>Functional annotation of a full-length mouse cDNA collection.</title>
        <authorList>
            <consortium name="The RIKEN Genome Exploration Research Group Phase II Team and the FANTOM Consortium"/>
        </authorList>
    </citation>
    <scope>NUCLEOTIDE SEQUENCE</scope>
    <source>
        <strain evidence="1">C57BL/6J</strain>
        <tissue evidence="1">Spinal ganglion</tissue>
    </source>
</reference>
<reference evidence="1" key="1">
    <citation type="journal article" date="1999" name="Methods Enzymol.">
        <title>High-efficiency full-length cDNA cloning.</title>
        <authorList>
            <person name="Carninci P."/>
            <person name="Hayashizaki Y."/>
        </authorList>
    </citation>
    <scope>NUCLEOTIDE SEQUENCE</scope>
    <source>
        <strain evidence="1">C57BL/6J</strain>
        <tissue evidence="1">Spinal ganglion</tissue>
    </source>
</reference>
<sequence length="100" mass="11296">MGAVNESPLKGWLVGFHRSLWHYSSERVPSKSGVSLETFIVCEVIHPLISSFLWENQPRGREGVGVSSYIHPYTALLEHLCFIFCCLLHDYGVFSNLVLS</sequence>
<gene>
    <name evidence="2" type="primary">D130050E23Rik</name>
</gene>
<reference evidence="1" key="8">
    <citation type="journal article" date="2005" name="Science">
        <title>Antisense Transcription in the Mammalian Transcriptome.</title>
        <authorList>
            <consortium name="RIKEN Genome Exploration Research Group and Genome Science Group (Genome Network Project Core Group) and the FANTOM Consortium"/>
        </authorList>
    </citation>
    <scope>NUCLEOTIDE SEQUENCE</scope>
    <source>
        <strain evidence="1">C57BL/6J</strain>
        <tissue evidence="1">Spinal ganglion</tissue>
    </source>
</reference>
<evidence type="ECO:0000313" key="2">
    <source>
        <dbReference type="MGI" id="MGI:3642469"/>
    </source>
</evidence>
<organism evidence="1">
    <name type="scientific">Mus musculus</name>
    <name type="common">Mouse</name>
    <dbReference type="NCBI Taxonomy" id="10090"/>
    <lineage>
        <taxon>Eukaryota</taxon>
        <taxon>Metazoa</taxon>
        <taxon>Chordata</taxon>
        <taxon>Craniata</taxon>
        <taxon>Vertebrata</taxon>
        <taxon>Euteleostomi</taxon>
        <taxon>Mammalia</taxon>
        <taxon>Eutheria</taxon>
        <taxon>Euarchontoglires</taxon>
        <taxon>Glires</taxon>
        <taxon>Rodentia</taxon>
        <taxon>Myomorpha</taxon>
        <taxon>Muroidea</taxon>
        <taxon>Muridae</taxon>
        <taxon>Murinae</taxon>
        <taxon>Mus</taxon>
        <taxon>Mus</taxon>
    </lineage>
</organism>
<reference evidence="1" key="3">
    <citation type="journal article" date="2000" name="Genome Res.">
        <title>RIKEN integrated sequence analysis (RISA) system--384-format sequencing pipeline with 384 multicapillary sequencer.</title>
        <authorList>
            <person name="Shibata K."/>
            <person name="Itoh M."/>
            <person name="Aizawa K."/>
            <person name="Nagaoka S."/>
            <person name="Sasaki N."/>
            <person name="Carninci P."/>
            <person name="Konno H."/>
            <person name="Akiyama J."/>
            <person name="Nishi K."/>
            <person name="Kitsunai T."/>
            <person name="Tashiro H."/>
            <person name="Itoh M."/>
            <person name="Sumi N."/>
            <person name="Ishii Y."/>
            <person name="Nakamura S."/>
            <person name="Hazama M."/>
            <person name="Nishine T."/>
            <person name="Harada A."/>
            <person name="Yamamoto R."/>
            <person name="Matsumoto H."/>
            <person name="Sakaguchi S."/>
            <person name="Ikegami T."/>
            <person name="Kashiwagi K."/>
            <person name="Fujiwake S."/>
            <person name="Inoue K."/>
            <person name="Togawa Y."/>
            <person name="Izawa M."/>
            <person name="Ohara E."/>
            <person name="Watahiki M."/>
            <person name="Yoneda Y."/>
            <person name="Ishikawa T."/>
            <person name="Ozawa K."/>
            <person name="Tanaka T."/>
            <person name="Matsuura S."/>
            <person name="Kawai J."/>
            <person name="Okazaki Y."/>
            <person name="Muramatsu M."/>
            <person name="Inoue Y."/>
            <person name="Kira A."/>
            <person name="Hayashizaki Y."/>
        </authorList>
    </citation>
    <scope>NUCLEOTIDE SEQUENCE</scope>
    <source>
        <strain evidence="1">C57BL/6J</strain>
        <tissue evidence="1">Spinal ganglion</tissue>
    </source>
</reference>
<dbReference type="AlphaFoldDB" id="Q3V316"/>
<protein>
    <submittedName>
        <fullName evidence="1">Uncharacterized protein</fullName>
    </submittedName>
</protein>
<reference evidence="1" key="6">
    <citation type="journal article" date="2002" name="Nature">
        <title>Analysis of the mouse transcriptome based on functional annotation of 60,770 full-length cDNAs.</title>
        <authorList>
            <consortium name="The FANTOM Consortium and the RIKEN Genome Exploration Research Group Phase I and II Team"/>
        </authorList>
    </citation>
    <scope>NUCLEOTIDE SEQUENCE</scope>
    <source>
        <strain evidence="1">C57BL/6J</strain>
        <tissue evidence="1">Spinal ganglion</tissue>
    </source>
</reference>
<dbReference type="AGR" id="MGI:3642469"/>
<evidence type="ECO:0000313" key="1">
    <source>
        <dbReference type="EMBL" id="BAE20690.1"/>
    </source>
</evidence>
<dbReference type="EMBL" id="AK051463">
    <property type="protein sequence ID" value="BAE20690.1"/>
    <property type="molecule type" value="mRNA"/>
</dbReference>
<reference evidence="1" key="2">
    <citation type="journal article" date="2000" name="Genome Res.">
        <title>Normalization and subtraction of cap-trapper-selected cDNAs to prepare full-length cDNA libraries for rapid discovery of new genes.</title>
        <authorList>
            <person name="Carninci P."/>
            <person name="Shibata Y."/>
            <person name="Hayatsu N."/>
            <person name="Sugahara Y."/>
            <person name="Shibata K."/>
            <person name="Itoh M."/>
            <person name="Konno H."/>
            <person name="Okazaki Y."/>
            <person name="Muramatsu M."/>
            <person name="Hayashizaki Y."/>
        </authorList>
    </citation>
    <scope>NUCLEOTIDE SEQUENCE</scope>
    <source>
        <strain evidence="1">C57BL/6J</strain>
        <tissue evidence="1">Spinal ganglion</tissue>
    </source>
</reference>
<reference evidence="1" key="5">
    <citation type="submission" date="2001-07" db="EMBL/GenBank/DDBJ databases">
        <authorList>
            <person name="Adachi J."/>
            <person name="Aizawa K."/>
            <person name="Akimura T."/>
            <person name="Arakawa T."/>
            <person name="Bono H."/>
            <person name="Carninci P."/>
            <person name="Fukuda S."/>
            <person name="Furuno M."/>
            <person name="Hanagaki T."/>
            <person name="Hara A."/>
            <person name="Hashizume W."/>
            <person name="Hayashida K."/>
            <person name="Hayatsu N."/>
            <person name="Hiramoto K."/>
            <person name="Hiraoka T."/>
            <person name="Hirozane T."/>
            <person name="Hori F."/>
            <person name="Imotani K."/>
            <person name="Ishii Y."/>
            <person name="Itoh M."/>
            <person name="Kagawa I."/>
            <person name="Kasukawa T."/>
            <person name="Katoh H."/>
            <person name="Kawai J."/>
            <person name="Kojima Y."/>
            <person name="Kondo S."/>
            <person name="Konno H."/>
            <person name="Kouda M."/>
            <person name="Koya S."/>
            <person name="Kurihara C."/>
            <person name="Matsuyama T."/>
            <person name="Miyazaki A."/>
            <person name="Murata M."/>
            <person name="Nakamura M."/>
            <person name="Nishi K."/>
            <person name="Nomura K."/>
            <person name="Numazaki R."/>
            <person name="Ohno M."/>
            <person name="Ohsato N."/>
            <person name="Okazaki Y."/>
            <person name="Saito R."/>
            <person name="Saitoh H."/>
            <person name="Sakai C."/>
            <person name="Sakai K."/>
            <person name="Sakazume N."/>
            <person name="Sano H."/>
            <person name="Sasaki D."/>
            <person name="Shibata K."/>
            <person name="Shinagawa A."/>
            <person name="Shiraki T."/>
            <person name="Sogabe Y."/>
            <person name="Tagami M."/>
            <person name="Tagawa A."/>
            <person name="Takahashi F."/>
            <person name="Takaku-Akahira S."/>
            <person name="Takeda Y."/>
            <person name="Tanaka T."/>
            <person name="Tomaru A."/>
            <person name="Toya T."/>
            <person name="Yasunishi A."/>
            <person name="Muramatsu M."/>
            <person name="Hayashizaki Y."/>
        </authorList>
    </citation>
    <scope>NUCLEOTIDE SEQUENCE</scope>
    <source>
        <strain evidence="1">C57BL/6J</strain>
        <tissue evidence="1">Spinal ganglion</tissue>
    </source>
</reference>
<proteinExistence type="evidence at transcript level"/>
<dbReference type="MGI" id="MGI:3642469">
    <property type="gene designation" value="D130050E23Rik"/>
</dbReference>
<reference evidence="1" key="7">
    <citation type="journal article" date="2005" name="Science">
        <title>The Transcriptional Landscape of the Mammalian Genome.</title>
        <authorList>
            <consortium name="The FANTOM Consortium"/>
            <consortium name="Riken Genome Exploration Research Group and Genome Science Group (Genome Network Project Core Group)"/>
        </authorList>
    </citation>
    <scope>NUCLEOTIDE SEQUENCE</scope>
    <source>
        <strain evidence="1">C57BL/6J</strain>
        <tissue evidence="1">Spinal ganglion</tissue>
    </source>
</reference>
<name>Q3V316_MOUSE</name>